<keyword evidence="7" id="KW-0547">Nucleotide-binding</keyword>
<keyword evidence="5" id="KW-0808">Transferase</keyword>
<dbReference type="FunFam" id="3.40.50.620:FF:000187">
    <property type="entry name" value="Probable FAD synthetase"/>
    <property type="match status" value="1"/>
</dbReference>
<dbReference type="PANTHER" id="PTHR23293:SF9">
    <property type="entry name" value="FAD SYNTHASE"/>
    <property type="match status" value="1"/>
</dbReference>
<comment type="caution">
    <text evidence="14">The sequence shown here is derived from an EMBL/GenBank/DDBJ whole genome shotgun (WGS) entry which is preliminary data.</text>
</comment>
<dbReference type="Proteomes" id="UP000799441">
    <property type="component" value="Unassembled WGS sequence"/>
</dbReference>
<dbReference type="GO" id="GO:0016787">
    <property type="term" value="F:hydrolase activity"/>
    <property type="evidence" value="ECO:0007669"/>
    <property type="project" value="UniProtKB-KW"/>
</dbReference>
<comment type="pathway">
    <text evidence="1">Cofactor biosynthesis; FAD biosynthesis; FAD from FMN: step 1/1.</text>
</comment>
<keyword evidence="9" id="KW-0067">ATP-binding</keyword>
<keyword evidence="3" id="KW-0285">Flavoprotein</keyword>
<dbReference type="OrthoDB" id="270728at2759"/>
<keyword evidence="4" id="KW-0288">FMN</keyword>
<dbReference type="EC" id="2.7.7.2" evidence="2"/>
<evidence type="ECO:0000256" key="6">
    <source>
        <dbReference type="ARBA" id="ARBA00022695"/>
    </source>
</evidence>
<dbReference type="Pfam" id="PF01507">
    <property type="entry name" value="PAPS_reduct"/>
    <property type="match status" value="1"/>
</dbReference>
<evidence type="ECO:0000256" key="5">
    <source>
        <dbReference type="ARBA" id="ARBA00022679"/>
    </source>
</evidence>
<gene>
    <name evidence="14" type="ORF">K431DRAFT_235567</name>
</gene>
<dbReference type="InterPro" id="IPR014729">
    <property type="entry name" value="Rossmann-like_a/b/a_fold"/>
</dbReference>
<dbReference type="GO" id="GO:0003919">
    <property type="term" value="F:FMN adenylyltransferase activity"/>
    <property type="evidence" value="ECO:0007669"/>
    <property type="project" value="UniProtKB-EC"/>
</dbReference>
<evidence type="ECO:0000313" key="15">
    <source>
        <dbReference type="Proteomes" id="UP000799441"/>
    </source>
</evidence>
<dbReference type="GO" id="GO:0006747">
    <property type="term" value="P:FAD biosynthetic process"/>
    <property type="evidence" value="ECO:0007669"/>
    <property type="project" value="TreeGrafter"/>
</dbReference>
<accession>A0A9P4PYV8</accession>
<feature type="domain" description="Phosphoadenosine phosphosulphate reductase" evidence="13">
    <location>
        <begin position="74"/>
        <end position="245"/>
    </location>
</feature>
<evidence type="ECO:0000256" key="12">
    <source>
        <dbReference type="ARBA" id="ARBA00049494"/>
    </source>
</evidence>
<evidence type="ECO:0000256" key="2">
    <source>
        <dbReference type="ARBA" id="ARBA00012393"/>
    </source>
</evidence>
<dbReference type="PANTHER" id="PTHR23293">
    <property type="entry name" value="FAD SYNTHETASE-RELATED FMN ADENYLYLTRANSFERASE"/>
    <property type="match status" value="1"/>
</dbReference>
<evidence type="ECO:0000256" key="10">
    <source>
        <dbReference type="ARBA" id="ARBA00031145"/>
    </source>
</evidence>
<dbReference type="InterPro" id="IPR002500">
    <property type="entry name" value="PAPS_reduct_dom"/>
</dbReference>
<organism evidence="14 15">
    <name type="scientific">Polychaeton citri CBS 116435</name>
    <dbReference type="NCBI Taxonomy" id="1314669"/>
    <lineage>
        <taxon>Eukaryota</taxon>
        <taxon>Fungi</taxon>
        <taxon>Dikarya</taxon>
        <taxon>Ascomycota</taxon>
        <taxon>Pezizomycotina</taxon>
        <taxon>Dothideomycetes</taxon>
        <taxon>Dothideomycetidae</taxon>
        <taxon>Capnodiales</taxon>
        <taxon>Capnodiaceae</taxon>
        <taxon>Polychaeton</taxon>
    </lineage>
</organism>
<comment type="catalytic activity">
    <reaction evidence="12">
        <text>FMN + ATP + H(+) = FAD + diphosphate</text>
        <dbReference type="Rhea" id="RHEA:17237"/>
        <dbReference type="ChEBI" id="CHEBI:15378"/>
        <dbReference type="ChEBI" id="CHEBI:30616"/>
        <dbReference type="ChEBI" id="CHEBI:33019"/>
        <dbReference type="ChEBI" id="CHEBI:57692"/>
        <dbReference type="ChEBI" id="CHEBI:58210"/>
        <dbReference type="EC" id="2.7.7.2"/>
    </reaction>
</comment>
<sequence>MLNGIDNDSAGRTETILKDDEGPLPQLCQKIHARVHAFINAEPGNERLRAVQEQTRLSLRIIEEALDRYSLDDLSISYNGGKDCLVLLVLYLCALHTHFNPTPLSTTITTSKPHRSTLPQTLNSVYILAHDPFPEVDTFVTSSTKTYHLSLSRYQKPMREAFTSYLHDEPSIRAIFVGTRRTDPHGAELQYFAPTDHGWPDFMRIHPVIDWRYADVWTFIRHIGIPYCGLYDMGYTSLGGLGDTEKNPVLAVDGGAAGFRPAYELVEDEDERLGRVVAEKR</sequence>
<evidence type="ECO:0000256" key="8">
    <source>
        <dbReference type="ARBA" id="ARBA00022827"/>
    </source>
</evidence>
<keyword evidence="6" id="KW-0548">Nucleotidyltransferase</keyword>
<name>A0A9P4PYV8_9PEZI</name>
<evidence type="ECO:0000256" key="3">
    <source>
        <dbReference type="ARBA" id="ARBA00022630"/>
    </source>
</evidence>
<evidence type="ECO:0000313" key="14">
    <source>
        <dbReference type="EMBL" id="KAF2716350.1"/>
    </source>
</evidence>
<keyword evidence="8" id="KW-0274">FAD</keyword>
<dbReference type="AlphaFoldDB" id="A0A9P4PYV8"/>
<evidence type="ECO:0000256" key="9">
    <source>
        <dbReference type="ARBA" id="ARBA00022840"/>
    </source>
</evidence>
<dbReference type="Gene3D" id="3.40.50.620">
    <property type="entry name" value="HUPs"/>
    <property type="match status" value="1"/>
</dbReference>
<protein>
    <recommendedName>
        <fullName evidence="2">FAD synthase</fullName>
        <ecNumber evidence="2">2.7.7.2</ecNumber>
    </recommendedName>
    <alternativeName>
        <fullName evidence="10">FAD pyrophosphorylase</fullName>
    </alternativeName>
    <alternativeName>
        <fullName evidence="11">FMN adenylyltransferase</fullName>
    </alternativeName>
</protein>
<evidence type="ECO:0000259" key="13">
    <source>
        <dbReference type="Pfam" id="PF01507"/>
    </source>
</evidence>
<dbReference type="SUPFAM" id="SSF52402">
    <property type="entry name" value="Adenine nucleotide alpha hydrolases-like"/>
    <property type="match status" value="1"/>
</dbReference>
<dbReference type="CDD" id="cd23948">
    <property type="entry name" value="FAD_synthase"/>
    <property type="match status" value="1"/>
</dbReference>
<keyword evidence="15" id="KW-1185">Reference proteome</keyword>
<evidence type="ECO:0000256" key="11">
    <source>
        <dbReference type="ARBA" id="ARBA00031871"/>
    </source>
</evidence>
<dbReference type="GO" id="GO:0005524">
    <property type="term" value="F:ATP binding"/>
    <property type="evidence" value="ECO:0007669"/>
    <property type="project" value="UniProtKB-KW"/>
</dbReference>
<evidence type="ECO:0000256" key="7">
    <source>
        <dbReference type="ARBA" id="ARBA00022741"/>
    </source>
</evidence>
<proteinExistence type="predicted"/>
<dbReference type="EMBL" id="MU003880">
    <property type="protein sequence ID" value="KAF2716350.1"/>
    <property type="molecule type" value="Genomic_DNA"/>
</dbReference>
<evidence type="ECO:0000256" key="1">
    <source>
        <dbReference type="ARBA" id="ARBA00004726"/>
    </source>
</evidence>
<reference evidence="14" key="1">
    <citation type="journal article" date="2020" name="Stud. Mycol.">
        <title>101 Dothideomycetes genomes: a test case for predicting lifestyles and emergence of pathogens.</title>
        <authorList>
            <person name="Haridas S."/>
            <person name="Albert R."/>
            <person name="Binder M."/>
            <person name="Bloem J."/>
            <person name="Labutti K."/>
            <person name="Salamov A."/>
            <person name="Andreopoulos B."/>
            <person name="Baker S."/>
            <person name="Barry K."/>
            <person name="Bills G."/>
            <person name="Bluhm B."/>
            <person name="Cannon C."/>
            <person name="Castanera R."/>
            <person name="Culley D."/>
            <person name="Daum C."/>
            <person name="Ezra D."/>
            <person name="Gonzalez J."/>
            <person name="Henrissat B."/>
            <person name="Kuo A."/>
            <person name="Liang C."/>
            <person name="Lipzen A."/>
            <person name="Lutzoni F."/>
            <person name="Magnuson J."/>
            <person name="Mondo S."/>
            <person name="Nolan M."/>
            <person name="Ohm R."/>
            <person name="Pangilinan J."/>
            <person name="Park H.-J."/>
            <person name="Ramirez L."/>
            <person name="Alfaro M."/>
            <person name="Sun H."/>
            <person name="Tritt A."/>
            <person name="Yoshinaga Y."/>
            <person name="Zwiers L.-H."/>
            <person name="Turgeon B."/>
            <person name="Goodwin S."/>
            <person name="Spatafora J."/>
            <person name="Crous P."/>
            <person name="Grigoriev I."/>
        </authorList>
    </citation>
    <scope>NUCLEOTIDE SEQUENCE</scope>
    <source>
        <strain evidence="14">CBS 116435</strain>
    </source>
</reference>
<keyword evidence="14" id="KW-0378">Hydrolase</keyword>
<evidence type="ECO:0000256" key="4">
    <source>
        <dbReference type="ARBA" id="ARBA00022643"/>
    </source>
</evidence>